<dbReference type="GO" id="GO:0046933">
    <property type="term" value="F:proton-transporting ATP synthase activity, rotational mechanism"/>
    <property type="evidence" value="ECO:0007669"/>
    <property type="project" value="UniProtKB-UniRule"/>
</dbReference>
<evidence type="ECO:0000256" key="12">
    <source>
        <dbReference type="ARBA" id="ARBA00023310"/>
    </source>
</evidence>
<dbReference type="RefSeq" id="WP_142942569.1">
    <property type="nucleotide sequence ID" value="NZ_VIKR01000003.1"/>
</dbReference>
<dbReference type="InterPro" id="IPR035921">
    <property type="entry name" value="F/V-ATP_Csub_sf"/>
</dbReference>
<keyword evidence="10 14" id="KW-0446">Lipid-binding</keyword>
<dbReference type="InterPro" id="IPR002379">
    <property type="entry name" value="ATPase_proteolipid_c-like_dom"/>
</dbReference>
<dbReference type="GO" id="GO:0008289">
    <property type="term" value="F:lipid binding"/>
    <property type="evidence" value="ECO:0007669"/>
    <property type="project" value="UniProtKB-KW"/>
</dbReference>
<keyword evidence="6 14" id="KW-0812">Transmembrane</keyword>
<dbReference type="FunFam" id="1.20.20.10:FF:000002">
    <property type="entry name" value="ATP synthase subunit c"/>
    <property type="match status" value="1"/>
</dbReference>
<dbReference type="PRINTS" id="PR00124">
    <property type="entry name" value="ATPASEC"/>
</dbReference>
<keyword evidence="17" id="KW-1185">Reference proteome</keyword>
<dbReference type="GO" id="GO:0005886">
    <property type="term" value="C:plasma membrane"/>
    <property type="evidence" value="ECO:0007669"/>
    <property type="project" value="UniProtKB-SubCell"/>
</dbReference>
<evidence type="ECO:0000256" key="13">
    <source>
        <dbReference type="ARBA" id="ARBA00025198"/>
    </source>
</evidence>
<dbReference type="InterPro" id="IPR020537">
    <property type="entry name" value="ATP_synth_F0_csu_DDCD_BS"/>
</dbReference>
<evidence type="ECO:0000256" key="3">
    <source>
        <dbReference type="ARBA" id="ARBA00022448"/>
    </source>
</evidence>
<keyword evidence="5 14" id="KW-0138">CF(0)</keyword>
<feature type="transmembrane region" description="Helical" evidence="14">
    <location>
        <begin position="12"/>
        <end position="35"/>
    </location>
</feature>
<dbReference type="InterPro" id="IPR038662">
    <property type="entry name" value="ATP_synth_F0_csu_sf"/>
</dbReference>
<keyword evidence="11 14" id="KW-0472">Membrane</keyword>
<keyword evidence="12 14" id="KW-0066">ATP synthesis</keyword>
<evidence type="ECO:0000313" key="17">
    <source>
        <dbReference type="Proteomes" id="UP000317839"/>
    </source>
</evidence>
<evidence type="ECO:0000256" key="7">
    <source>
        <dbReference type="ARBA" id="ARBA00022781"/>
    </source>
</evidence>
<dbReference type="NCBIfam" id="TIGR01260">
    <property type="entry name" value="ATP_synt_c"/>
    <property type="match status" value="1"/>
</dbReference>
<protein>
    <recommendedName>
        <fullName evidence="14">ATP synthase subunit c</fullName>
    </recommendedName>
    <alternativeName>
        <fullName evidence="14">ATP synthase F(0) sector subunit c</fullName>
    </alternativeName>
    <alternativeName>
        <fullName evidence="14">F-type ATPase subunit c</fullName>
        <shortName evidence="14">F-ATPase subunit c</shortName>
    </alternativeName>
    <alternativeName>
        <fullName evidence="14">Lipid-binding protein</fullName>
    </alternativeName>
</protein>
<dbReference type="Gene3D" id="1.20.20.10">
    <property type="entry name" value="F1F0 ATP synthase subunit C"/>
    <property type="match status" value="1"/>
</dbReference>
<comment type="subcellular location">
    <subcellularLocation>
        <location evidence="1 14">Cell membrane</location>
        <topology evidence="1 14">Multi-pass membrane protein</topology>
    </subcellularLocation>
</comment>
<dbReference type="SUPFAM" id="SSF81333">
    <property type="entry name" value="F1F0 ATP synthase subunit C"/>
    <property type="match status" value="1"/>
</dbReference>
<dbReference type="Proteomes" id="UP000317839">
    <property type="component" value="Unassembled WGS sequence"/>
</dbReference>
<evidence type="ECO:0000256" key="8">
    <source>
        <dbReference type="ARBA" id="ARBA00022989"/>
    </source>
</evidence>
<keyword evidence="8 14" id="KW-1133">Transmembrane helix</keyword>
<keyword evidence="3 14" id="KW-0813">Transport</keyword>
<evidence type="ECO:0000256" key="2">
    <source>
        <dbReference type="ARBA" id="ARBA00006704"/>
    </source>
</evidence>
<keyword evidence="7 14" id="KW-0375">Hydrogen ion transport</keyword>
<dbReference type="CDD" id="cd18185">
    <property type="entry name" value="ATP-synt_Fo_c_ATPE"/>
    <property type="match status" value="1"/>
</dbReference>
<keyword evidence="9 14" id="KW-0406">Ion transport</keyword>
<dbReference type="GO" id="GO:0045259">
    <property type="term" value="C:proton-transporting ATP synthase complex"/>
    <property type="evidence" value="ECO:0007669"/>
    <property type="project" value="UniProtKB-KW"/>
</dbReference>
<evidence type="ECO:0000259" key="15">
    <source>
        <dbReference type="Pfam" id="PF00137"/>
    </source>
</evidence>
<comment type="caution">
    <text evidence="16">The sequence shown here is derived from an EMBL/GenBank/DDBJ whole genome shotgun (WGS) entry which is preliminary data.</text>
</comment>
<evidence type="ECO:0000256" key="6">
    <source>
        <dbReference type="ARBA" id="ARBA00022692"/>
    </source>
</evidence>
<gene>
    <name evidence="14 16" type="primary">atpE</name>
    <name evidence="16" type="ORF">FLL45_13410</name>
</gene>
<comment type="similarity">
    <text evidence="2 14">Belongs to the ATPase C chain family.</text>
</comment>
<accession>A0A545T9G1</accession>
<feature type="site" description="Reversibly protonated during proton transport" evidence="14">
    <location>
        <position position="63"/>
    </location>
</feature>
<sequence>MNESELFNAASLIAAAIVIAGGAIGSGLGIGNVAAKYIEGVARQPELAKQLQIRTMVIAGFLDSLPIIAIGIGLLILFANPLA</sequence>
<reference evidence="16 17" key="1">
    <citation type="submission" date="2019-06" db="EMBL/GenBank/DDBJ databases">
        <title>Draft genome of Aliikangiella marina GYP-15.</title>
        <authorList>
            <person name="Wang G."/>
        </authorList>
    </citation>
    <scope>NUCLEOTIDE SEQUENCE [LARGE SCALE GENOMIC DNA]</scope>
    <source>
        <strain evidence="16 17">GYP-15</strain>
    </source>
</reference>
<dbReference type="GO" id="GO:0033177">
    <property type="term" value="C:proton-transporting two-sector ATPase complex, proton-transporting domain"/>
    <property type="evidence" value="ECO:0007669"/>
    <property type="project" value="InterPro"/>
</dbReference>
<evidence type="ECO:0000256" key="5">
    <source>
        <dbReference type="ARBA" id="ARBA00022547"/>
    </source>
</evidence>
<evidence type="ECO:0000256" key="1">
    <source>
        <dbReference type="ARBA" id="ARBA00004651"/>
    </source>
</evidence>
<name>A0A545T9G1_9GAMM</name>
<proteinExistence type="inferred from homology"/>
<feature type="transmembrane region" description="Helical" evidence="14">
    <location>
        <begin position="56"/>
        <end position="79"/>
    </location>
</feature>
<evidence type="ECO:0000256" key="11">
    <source>
        <dbReference type="ARBA" id="ARBA00023136"/>
    </source>
</evidence>
<dbReference type="InterPro" id="IPR000454">
    <property type="entry name" value="ATP_synth_F0_csu"/>
</dbReference>
<dbReference type="AlphaFoldDB" id="A0A545T9G1"/>
<dbReference type="Pfam" id="PF00137">
    <property type="entry name" value="ATP-synt_C"/>
    <property type="match status" value="1"/>
</dbReference>
<evidence type="ECO:0000313" key="16">
    <source>
        <dbReference type="EMBL" id="TQV73861.1"/>
    </source>
</evidence>
<dbReference type="HAMAP" id="MF_01396">
    <property type="entry name" value="ATP_synth_c_bact"/>
    <property type="match status" value="1"/>
</dbReference>
<dbReference type="PROSITE" id="PS00605">
    <property type="entry name" value="ATPASE_C"/>
    <property type="match status" value="1"/>
</dbReference>
<organism evidence="16 17">
    <name type="scientific">Aliikangiella marina</name>
    <dbReference type="NCBI Taxonomy" id="1712262"/>
    <lineage>
        <taxon>Bacteria</taxon>
        <taxon>Pseudomonadati</taxon>
        <taxon>Pseudomonadota</taxon>
        <taxon>Gammaproteobacteria</taxon>
        <taxon>Oceanospirillales</taxon>
        <taxon>Pleioneaceae</taxon>
        <taxon>Aliikangiella</taxon>
    </lineage>
</organism>
<comment type="function">
    <text evidence="14">Key component of the F(0) channel; it plays a direct role in translocation across the membrane. A homomeric c-ring of between 10-14 subunits forms the central stalk rotor element with the F(1) delta and epsilon subunits.</text>
</comment>
<evidence type="ECO:0000256" key="14">
    <source>
        <dbReference type="HAMAP-Rule" id="MF_01396"/>
    </source>
</evidence>
<dbReference type="InterPro" id="IPR005953">
    <property type="entry name" value="ATP_synth_csu_bac/chlpt"/>
</dbReference>
<dbReference type="NCBIfam" id="NF005363">
    <property type="entry name" value="PRK06876.1"/>
    <property type="match status" value="1"/>
</dbReference>
<evidence type="ECO:0000256" key="4">
    <source>
        <dbReference type="ARBA" id="ARBA00022475"/>
    </source>
</evidence>
<dbReference type="EMBL" id="VIKR01000003">
    <property type="protein sequence ID" value="TQV73861.1"/>
    <property type="molecule type" value="Genomic_DNA"/>
</dbReference>
<evidence type="ECO:0000256" key="10">
    <source>
        <dbReference type="ARBA" id="ARBA00023121"/>
    </source>
</evidence>
<feature type="domain" description="V-ATPase proteolipid subunit C-like" evidence="15">
    <location>
        <begin position="13"/>
        <end position="76"/>
    </location>
</feature>
<keyword evidence="4 14" id="KW-1003">Cell membrane</keyword>
<dbReference type="OrthoDB" id="9811659at2"/>
<evidence type="ECO:0000256" key="9">
    <source>
        <dbReference type="ARBA" id="ARBA00023065"/>
    </source>
</evidence>
<comment type="function">
    <text evidence="13 14">F(1)F(0) ATP synthase produces ATP from ADP in the presence of a proton or sodium gradient. F-type ATPases consist of two structural domains, F(1) containing the extramembraneous catalytic core and F(0) containing the membrane proton channel, linked together by a central stalk and a peripheral stalk. During catalysis, ATP synthesis in the catalytic domain of F(1) is coupled via a rotary mechanism of the central stalk subunits to proton translocation.</text>
</comment>